<proteinExistence type="predicted"/>
<dbReference type="AlphaFoldDB" id="A0A1B0DMQ5"/>
<dbReference type="InterPro" id="IPR042421">
    <property type="entry name" value="C3orf33-like"/>
</dbReference>
<accession>A0A1B0DMQ5</accession>
<dbReference type="EnsemblMetazoa" id="PPAI009647-RA">
    <property type="protein sequence ID" value="PPAI009647-PA"/>
    <property type="gene ID" value="PPAI009647"/>
</dbReference>
<evidence type="ECO:0000313" key="1">
    <source>
        <dbReference type="EnsemblMetazoa" id="PPAI009647-PA"/>
    </source>
</evidence>
<evidence type="ECO:0008006" key="3">
    <source>
        <dbReference type="Google" id="ProtNLM"/>
    </source>
</evidence>
<sequence length="249" mass="28345">MAVKSPEKSLYSQFCDYMERETRGVEIGVYTISGILFAVACHRIRPITKFRHPSQIPSHFIRNKLKQFGRVESVEPSQTAGPLLRINHKPLINIFLGSKETLPVKIAGVTVNPNGLSWLQGVTVDRRVEFIPLFTHSEAAECVVFVMPTEQEKRLKKNPRSLDVAEALLSLGFAQTTGVPAEVPLSDKKMRDYYKLLTYVEKKAKNRREGLWSAKVPPPIWPLRLLQDSFDRLITSLLPESRRLPQLVR</sequence>
<keyword evidence="2" id="KW-1185">Reference proteome</keyword>
<dbReference type="VEuPathDB" id="VectorBase:PPAI009647"/>
<dbReference type="EMBL" id="AJVK01016898">
    <property type="status" value="NOT_ANNOTATED_CDS"/>
    <property type="molecule type" value="Genomic_DNA"/>
</dbReference>
<name>A0A1B0DMQ5_PHLPP</name>
<dbReference type="SUPFAM" id="SSF50199">
    <property type="entry name" value="Staphylococcal nuclease"/>
    <property type="match status" value="1"/>
</dbReference>
<dbReference type="Proteomes" id="UP000092462">
    <property type="component" value="Unassembled WGS sequence"/>
</dbReference>
<evidence type="ECO:0000313" key="2">
    <source>
        <dbReference type="Proteomes" id="UP000092462"/>
    </source>
</evidence>
<dbReference type="Gene3D" id="2.40.50.90">
    <property type="match status" value="1"/>
</dbReference>
<dbReference type="VEuPathDB" id="VectorBase:PPAPM1_008422"/>
<organism evidence="1 2">
    <name type="scientific">Phlebotomus papatasi</name>
    <name type="common">Sandfly</name>
    <dbReference type="NCBI Taxonomy" id="29031"/>
    <lineage>
        <taxon>Eukaryota</taxon>
        <taxon>Metazoa</taxon>
        <taxon>Ecdysozoa</taxon>
        <taxon>Arthropoda</taxon>
        <taxon>Hexapoda</taxon>
        <taxon>Insecta</taxon>
        <taxon>Pterygota</taxon>
        <taxon>Neoptera</taxon>
        <taxon>Endopterygota</taxon>
        <taxon>Diptera</taxon>
        <taxon>Nematocera</taxon>
        <taxon>Psychodoidea</taxon>
        <taxon>Psychodidae</taxon>
        <taxon>Phlebotomus</taxon>
        <taxon>Phlebotomus</taxon>
    </lineage>
</organism>
<dbReference type="InterPro" id="IPR035437">
    <property type="entry name" value="SNase_OB-fold_sf"/>
</dbReference>
<protein>
    <recommendedName>
        <fullName evidence="3">TNase-like domain-containing protein</fullName>
    </recommendedName>
</protein>
<reference evidence="1" key="1">
    <citation type="submission" date="2022-08" db="UniProtKB">
        <authorList>
            <consortium name="EnsemblMetazoa"/>
        </authorList>
    </citation>
    <scope>IDENTIFICATION</scope>
    <source>
        <strain evidence="1">Israel</strain>
    </source>
</reference>
<dbReference type="PANTHER" id="PTHR28434">
    <property type="entry name" value="PROTEIN C3ORF33"/>
    <property type="match status" value="1"/>
</dbReference>
<dbReference type="PANTHER" id="PTHR28434:SF1">
    <property type="entry name" value="PROTEIN C3ORF33"/>
    <property type="match status" value="1"/>
</dbReference>
<dbReference type="GO" id="GO:0005615">
    <property type="term" value="C:extracellular space"/>
    <property type="evidence" value="ECO:0007669"/>
    <property type="project" value="TreeGrafter"/>
</dbReference>